<dbReference type="SMART" id="SM00065">
    <property type="entry name" value="GAF"/>
    <property type="match status" value="2"/>
</dbReference>
<dbReference type="Proteomes" id="UP000297891">
    <property type="component" value="Unassembled WGS sequence"/>
</dbReference>
<evidence type="ECO:0000313" key="10">
    <source>
        <dbReference type="EMBL" id="TGK96680.1"/>
    </source>
</evidence>
<keyword evidence="3" id="KW-0547">Nucleotide-binding</keyword>
<dbReference type="Gene3D" id="3.30.70.1230">
    <property type="entry name" value="Nucleotide cyclase"/>
    <property type="match status" value="1"/>
</dbReference>
<dbReference type="CDD" id="cd07302">
    <property type="entry name" value="CHD"/>
    <property type="match status" value="1"/>
</dbReference>
<dbReference type="Pfam" id="PF01590">
    <property type="entry name" value="GAF"/>
    <property type="match status" value="1"/>
</dbReference>
<protein>
    <submittedName>
        <fullName evidence="10">Adenylate cyclase</fullName>
    </submittedName>
</protein>
<dbReference type="InterPro" id="IPR003018">
    <property type="entry name" value="GAF"/>
</dbReference>
<dbReference type="SMART" id="SM00044">
    <property type="entry name" value="CYCc"/>
    <property type="match status" value="1"/>
</dbReference>
<name>A0A2M9Y4R9_9LEPT</name>
<dbReference type="RefSeq" id="WP_100789852.1">
    <property type="nucleotide sequence ID" value="NZ_NPDQ01000002.1"/>
</dbReference>
<evidence type="ECO:0000256" key="4">
    <source>
        <dbReference type="ARBA" id="ARBA00022989"/>
    </source>
</evidence>
<proteinExistence type="inferred from homology"/>
<dbReference type="PROSITE" id="PS00452">
    <property type="entry name" value="GUANYLATE_CYCLASE_1"/>
    <property type="match status" value="1"/>
</dbReference>
<reference evidence="10" key="1">
    <citation type="journal article" date="2019" name="PLoS Negl. Trop. Dis.">
        <title>Revisiting the worldwide diversity of Leptospira species in the environment.</title>
        <authorList>
            <person name="Vincent A.T."/>
            <person name="Schiettekatte O."/>
            <person name="Bourhy P."/>
            <person name="Veyrier F.J."/>
            <person name="Picardeau M."/>
        </authorList>
    </citation>
    <scope>NUCLEOTIDE SEQUENCE [LARGE SCALE GENOMIC DNA]</scope>
    <source>
        <strain evidence="10">201800277</strain>
    </source>
</reference>
<dbReference type="AlphaFoldDB" id="A0A2M9Y4R9"/>
<dbReference type="Pfam" id="PF00211">
    <property type="entry name" value="Guanylate_cyc"/>
    <property type="match status" value="1"/>
</dbReference>
<dbReference type="GO" id="GO:0000166">
    <property type="term" value="F:nucleotide binding"/>
    <property type="evidence" value="ECO:0007669"/>
    <property type="project" value="UniProtKB-KW"/>
</dbReference>
<evidence type="ECO:0000256" key="2">
    <source>
        <dbReference type="ARBA" id="ARBA00022692"/>
    </source>
</evidence>
<dbReference type="GO" id="GO:0016020">
    <property type="term" value="C:membrane"/>
    <property type="evidence" value="ECO:0007669"/>
    <property type="project" value="UniProtKB-SubCell"/>
</dbReference>
<accession>A0A2M9Y4R9</accession>
<evidence type="ECO:0000256" key="6">
    <source>
        <dbReference type="ARBA" id="ARBA00023239"/>
    </source>
</evidence>
<organism evidence="10 11">
    <name type="scientific">Leptospira brenneri</name>
    <dbReference type="NCBI Taxonomy" id="2023182"/>
    <lineage>
        <taxon>Bacteria</taxon>
        <taxon>Pseudomonadati</taxon>
        <taxon>Spirochaetota</taxon>
        <taxon>Spirochaetia</taxon>
        <taxon>Leptospirales</taxon>
        <taxon>Leptospiraceae</taxon>
        <taxon>Leptospira</taxon>
    </lineage>
</organism>
<evidence type="ECO:0000256" key="1">
    <source>
        <dbReference type="ARBA" id="ARBA00004370"/>
    </source>
</evidence>
<gene>
    <name evidence="10" type="ORF">EHQ30_08810</name>
</gene>
<comment type="similarity">
    <text evidence="7">Belongs to the adenylyl cyclase class-4/guanylyl cyclase family.</text>
</comment>
<dbReference type="EMBL" id="RQFP01000001">
    <property type="protein sequence ID" value="TGK96680.1"/>
    <property type="molecule type" value="Genomic_DNA"/>
</dbReference>
<feature type="domain" description="Guanylate cyclase" evidence="9">
    <location>
        <begin position="481"/>
        <end position="612"/>
    </location>
</feature>
<sequence>MIYGLFGIAILFVGILYGAYSLYKQKEDKENKLSELQEELNSLKEELKEKEKELVNTKSISEDFSDKLVDSYSQLSDLDGLLREINSASDLKDILKILGRYIREKFKVPHYLLYVYKEELESLEFFHSNFPEELTEQVKEEIMSRKIPVSDSYVTMYAHAYVRKRKRSFYIQDFESYKTEGVELANKKSANLKSLLIVPLYLRNKFIGTLDLLDYSGIFDLTEQQLNQIKIIADYIAGTIETGYLLNELKEGNLTIQKEKENIEINRMKLENLHRFNRKINSFSQIEDIAREVFTYLKINHRVELGFILLVDPKTHSLVPLMEGAEVFNKGLLVTNFLRTFRPVLSSNIGSLFRTYEKQKPVYLKKSIKWKQLSTIDTSIVDSFKLELFGQIPLVVQGQTIGIICVTRLTREQDWTKDEFGEITSFCEQVAGAIHNANLRRDLEKEREKTLHFIRNILPGDLADELIERGEVVPMEYESVSILFTDFKNFTTAAESLSPEDLIEQLDGCFSQFDDIAVRHNFEKLKTIGDSYMAAGGIPQGNFTHPVDACLFAMEIKSFMTQIRSFKQMLGQDFWEIRIGIHTGPVVAGVVGKTKFAYDVWGDTVNTASRMESSGDAGEINLSETTYDKVKRFFECEYRGKVKAKNKGELGMYFLKRLRPEFSRDAEGMVPNQIFLDLYKNLQIGAKIIYRQTGS</sequence>
<dbReference type="Gene3D" id="3.30.450.40">
    <property type="match status" value="2"/>
</dbReference>
<dbReference type="PANTHER" id="PTHR11920">
    <property type="entry name" value="GUANYLYL CYCLASE"/>
    <property type="match status" value="1"/>
</dbReference>
<dbReference type="SUPFAM" id="SSF55781">
    <property type="entry name" value="GAF domain-like"/>
    <property type="match status" value="2"/>
</dbReference>
<evidence type="ECO:0000256" key="3">
    <source>
        <dbReference type="ARBA" id="ARBA00022741"/>
    </source>
</evidence>
<dbReference type="PANTHER" id="PTHR11920:SF335">
    <property type="entry name" value="GUANYLATE CYCLASE"/>
    <property type="match status" value="1"/>
</dbReference>
<dbReference type="InterPro" id="IPR050401">
    <property type="entry name" value="Cyclic_nucleotide_synthase"/>
</dbReference>
<evidence type="ECO:0000256" key="7">
    <source>
        <dbReference type="RuleBase" id="RU000405"/>
    </source>
</evidence>
<dbReference type="InterPro" id="IPR018297">
    <property type="entry name" value="A/G_cyclase_CS"/>
</dbReference>
<dbReference type="GO" id="GO:0035556">
    <property type="term" value="P:intracellular signal transduction"/>
    <property type="evidence" value="ECO:0007669"/>
    <property type="project" value="InterPro"/>
</dbReference>
<dbReference type="InterPro" id="IPR029787">
    <property type="entry name" value="Nucleotide_cyclase"/>
</dbReference>
<evidence type="ECO:0000313" key="11">
    <source>
        <dbReference type="Proteomes" id="UP000297891"/>
    </source>
</evidence>
<comment type="caution">
    <text evidence="10">The sequence shown here is derived from an EMBL/GenBank/DDBJ whole genome shotgun (WGS) entry which is preliminary data.</text>
</comment>
<comment type="subcellular location">
    <subcellularLocation>
        <location evidence="1">Membrane</location>
    </subcellularLocation>
</comment>
<evidence type="ECO:0000256" key="8">
    <source>
        <dbReference type="SAM" id="Coils"/>
    </source>
</evidence>
<dbReference type="InterPro" id="IPR001054">
    <property type="entry name" value="A/G_cyclase"/>
</dbReference>
<dbReference type="InterPro" id="IPR029016">
    <property type="entry name" value="GAF-like_dom_sf"/>
</dbReference>
<evidence type="ECO:0000259" key="9">
    <source>
        <dbReference type="PROSITE" id="PS50125"/>
    </source>
</evidence>
<keyword evidence="5" id="KW-0472">Membrane</keyword>
<dbReference type="GO" id="GO:0009190">
    <property type="term" value="P:cyclic nucleotide biosynthetic process"/>
    <property type="evidence" value="ECO:0007669"/>
    <property type="project" value="InterPro"/>
</dbReference>
<keyword evidence="8" id="KW-0175">Coiled coil</keyword>
<keyword evidence="6 7" id="KW-0456">Lyase</keyword>
<dbReference type="PROSITE" id="PS50125">
    <property type="entry name" value="GUANYLATE_CYCLASE_2"/>
    <property type="match status" value="1"/>
</dbReference>
<feature type="coiled-coil region" evidence="8">
    <location>
        <begin position="246"/>
        <end position="273"/>
    </location>
</feature>
<keyword evidence="2" id="KW-0812">Transmembrane</keyword>
<dbReference type="SUPFAM" id="SSF55073">
    <property type="entry name" value="Nucleotide cyclase"/>
    <property type="match status" value="1"/>
</dbReference>
<evidence type="ECO:0000256" key="5">
    <source>
        <dbReference type="ARBA" id="ARBA00023136"/>
    </source>
</evidence>
<dbReference type="GO" id="GO:0004016">
    <property type="term" value="F:adenylate cyclase activity"/>
    <property type="evidence" value="ECO:0007669"/>
    <property type="project" value="UniProtKB-ARBA"/>
</dbReference>
<dbReference type="OrthoDB" id="9806704at2"/>
<keyword evidence="11" id="KW-1185">Reference proteome</keyword>
<feature type="coiled-coil region" evidence="8">
    <location>
        <begin position="19"/>
        <end position="60"/>
    </location>
</feature>
<keyword evidence="4" id="KW-1133">Transmembrane helix</keyword>